<dbReference type="RefSeq" id="WP_013187449.1">
    <property type="nucleotide sequence ID" value="NC_014230.1"/>
</dbReference>
<dbReference type="PROSITE" id="PS51257">
    <property type="entry name" value="PROKAR_LIPOPROTEIN"/>
    <property type="match status" value="1"/>
</dbReference>
<evidence type="ECO:0008006" key="3">
    <source>
        <dbReference type="Google" id="ProtNLM"/>
    </source>
</evidence>
<dbReference type="OrthoDB" id="5498726at2"/>
<dbReference type="HOGENOM" id="CLU_055414_0_0_10"/>
<evidence type="ECO:0000313" key="2">
    <source>
        <dbReference type="Proteomes" id="UP000002297"/>
    </source>
</evidence>
<dbReference type="EMBL" id="CP002046">
    <property type="protein sequence ID" value="EAP86063.1"/>
    <property type="molecule type" value="Genomic_DNA"/>
</dbReference>
<reference evidence="1 2" key="1">
    <citation type="journal article" date="2010" name="J. Bacteriol.">
        <title>The complete genome sequence of Croceibacter atlanticus HTCC2559T.</title>
        <authorList>
            <person name="Oh H.M."/>
            <person name="Kang I."/>
            <person name="Ferriera S."/>
            <person name="Giovannoni S.J."/>
            <person name="Cho J.C."/>
        </authorList>
    </citation>
    <scope>NUCLEOTIDE SEQUENCE [LARGE SCALE GENOMIC DNA]</scope>
    <source>
        <strain evidence="2">ATCC BAA-628 / HTCC2559 / KCTC 12090</strain>
    </source>
</reference>
<dbReference type="KEGG" id="cat:CA2559_08521"/>
<dbReference type="GeneID" id="89453456"/>
<dbReference type="InterPro" id="IPR032331">
    <property type="entry name" value="DUF4856"/>
</dbReference>
<accession>A3UBR2</accession>
<protein>
    <recommendedName>
        <fullName evidence="3">DUF4856 domain-containing protein</fullName>
    </recommendedName>
</protein>
<dbReference type="Proteomes" id="UP000002297">
    <property type="component" value="Chromosome"/>
</dbReference>
<dbReference type="Pfam" id="PF16148">
    <property type="entry name" value="DUF4856"/>
    <property type="match status" value="1"/>
</dbReference>
<gene>
    <name evidence="1" type="ordered locus">CA2559_08521</name>
</gene>
<sequence length="409" mass="43985">MRHLMLSALVATSLATVSCSSDDDSNVIDQPSEINVPSTYSFSRGGVSTVSFSGQTTRILMSEEIVSSFSDFDNATEASIDAMFAHEEGANDFSSEDLNASNKSVRSKVAASRDFFSTNTTESAEIKADFDGFIADQVNIVFPNQNTAAQPGVAGQIADGTSTRYVNESGIELNQYFAKGLIGALMTDQILNNYLSTAVLDEADNRDTNDNDITEEGSAYTTMEHKWDEAYGYLFGASATADNPVATIGDADSFLNKYVGRVEGDADFAGTTQTIFDAFKLGRAAIVAKDYEVRDAQAEIIRTEISKVIGIRAVYYLQQGSVAITNNDMGAAFHDLSEGIGFVYSLQFTRQPGTNAQLFTRAEVQALIANLLDDGENGLWNITPESLQEVSEAIASKFSFTVAQAGSAQ</sequence>
<name>A3UBR2_CROAH</name>
<dbReference type="eggNOG" id="ENOG502Z7WY">
    <property type="taxonomic scope" value="Bacteria"/>
</dbReference>
<keyword evidence="2" id="KW-1185">Reference proteome</keyword>
<dbReference type="STRING" id="216432.CA2559_08521"/>
<dbReference type="AlphaFoldDB" id="A3UBR2"/>
<organism evidence="1 2">
    <name type="scientific">Croceibacter atlanticus (strain ATCC BAA-628 / JCM 21780 / CIP 108009 / IAM 15332 / KCTC 12090 / HTCC2559)</name>
    <dbReference type="NCBI Taxonomy" id="216432"/>
    <lineage>
        <taxon>Bacteria</taxon>
        <taxon>Pseudomonadati</taxon>
        <taxon>Bacteroidota</taxon>
        <taxon>Flavobacteriia</taxon>
        <taxon>Flavobacteriales</taxon>
        <taxon>Flavobacteriaceae</taxon>
        <taxon>Croceibacter</taxon>
    </lineage>
</organism>
<evidence type="ECO:0000313" key="1">
    <source>
        <dbReference type="EMBL" id="EAP86063.1"/>
    </source>
</evidence>
<proteinExistence type="predicted"/>